<gene>
    <name evidence="2" type="ORF">ETSY2_49420</name>
</gene>
<evidence type="ECO:0000256" key="1">
    <source>
        <dbReference type="SAM" id="Phobius"/>
    </source>
</evidence>
<comment type="caution">
    <text evidence="2">The sequence shown here is derived from an EMBL/GenBank/DDBJ whole genome shotgun (WGS) entry which is preliminary data.</text>
</comment>
<keyword evidence="3" id="KW-1185">Reference proteome</keyword>
<evidence type="ECO:0000313" key="2">
    <source>
        <dbReference type="EMBL" id="ETW94671.1"/>
    </source>
</evidence>
<keyword evidence="1" id="KW-0812">Transmembrane</keyword>
<reference evidence="2 3" key="1">
    <citation type="journal article" date="2014" name="Nature">
        <title>An environmental bacterial taxon with a large and distinct metabolic repertoire.</title>
        <authorList>
            <person name="Wilson M.C."/>
            <person name="Mori T."/>
            <person name="Ruckert C."/>
            <person name="Uria A.R."/>
            <person name="Helf M.J."/>
            <person name="Takada K."/>
            <person name="Gernert C."/>
            <person name="Steffens U.A."/>
            <person name="Heycke N."/>
            <person name="Schmitt S."/>
            <person name="Rinke C."/>
            <person name="Helfrich E.J."/>
            <person name="Brachmann A.O."/>
            <person name="Gurgui C."/>
            <person name="Wakimoto T."/>
            <person name="Kracht M."/>
            <person name="Crusemann M."/>
            <person name="Hentschel U."/>
            <person name="Abe I."/>
            <person name="Matsunaga S."/>
            <person name="Kalinowski J."/>
            <person name="Takeyama H."/>
            <person name="Piel J."/>
        </authorList>
    </citation>
    <scope>NUCLEOTIDE SEQUENCE [LARGE SCALE GENOMIC DNA]</scope>
    <source>
        <strain evidence="3">TSY2</strain>
    </source>
</reference>
<feature type="transmembrane region" description="Helical" evidence="1">
    <location>
        <begin position="20"/>
        <end position="37"/>
    </location>
</feature>
<organism evidence="2 3">
    <name type="scientific">Candidatus Entotheonella gemina</name>
    <dbReference type="NCBI Taxonomy" id="1429439"/>
    <lineage>
        <taxon>Bacteria</taxon>
        <taxon>Pseudomonadati</taxon>
        <taxon>Nitrospinota/Tectimicrobiota group</taxon>
        <taxon>Candidatus Tectimicrobiota</taxon>
        <taxon>Candidatus Entotheonellia</taxon>
        <taxon>Candidatus Entotheonellales</taxon>
        <taxon>Candidatus Entotheonellaceae</taxon>
        <taxon>Candidatus Entotheonella</taxon>
    </lineage>
</organism>
<keyword evidence="1" id="KW-1133">Transmembrane helix</keyword>
<dbReference type="HOGENOM" id="CLU_2258587_0_0_7"/>
<accession>W4LBH3</accession>
<dbReference type="EMBL" id="AZHX01002430">
    <property type="protein sequence ID" value="ETW94671.1"/>
    <property type="molecule type" value="Genomic_DNA"/>
</dbReference>
<protein>
    <submittedName>
        <fullName evidence="2">Uncharacterized protein</fullName>
    </submittedName>
</protein>
<dbReference type="Proteomes" id="UP000019140">
    <property type="component" value="Unassembled WGS sequence"/>
</dbReference>
<evidence type="ECO:0000313" key="3">
    <source>
        <dbReference type="Proteomes" id="UP000019140"/>
    </source>
</evidence>
<sequence>MTMMYGTLEALANLFSRVGLWITLWVLILVGFSVVIYRMHRSVKPPKPWGVQKGVCPFCNNELFGTTREYQRLNLLETLSPESKYLCTSCDMEKVSGLLSKLG</sequence>
<dbReference type="AlphaFoldDB" id="W4LBH3"/>
<proteinExistence type="predicted"/>
<name>W4LBH3_9BACT</name>
<keyword evidence="1" id="KW-0472">Membrane</keyword>